<feature type="region of interest" description="Disordered" evidence="10">
    <location>
        <begin position="571"/>
        <end position="590"/>
    </location>
</feature>
<dbReference type="EC" id="3.4.19.13" evidence="9"/>
<evidence type="ECO:0000256" key="2">
    <source>
        <dbReference type="ARBA" id="ARBA00001089"/>
    </source>
</evidence>
<dbReference type="PANTHER" id="PTHR43199:SF1">
    <property type="entry name" value="GLUTATHIONE HYDROLASE PROENZYME"/>
    <property type="match status" value="1"/>
</dbReference>
<evidence type="ECO:0000256" key="6">
    <source>
        <dbReference type="ARBA" id="ARBA00023145"/>
    </source>
</evidence>
<comment type="caution">
    <text evidence="11">The sequence shown here is derived from an EMBL/GenBank/DDBJ whole genome shotgun (WGS) entry which is preliminary data.</text>
</comment>
<proteinExistence type="inferred from homology"/>
<organism evidence="11 12">
    <name type="scientific">Saccharibacter floricola DSM 15669</name>
    <dbReference type="NCBI Taxonomy" id="1123227"/>
    <lineage>
        <taxon>Bacteria</taxon>
        <taxon>Pseudomonadati</taxon>
        <taxon>Pseudomonadota</taxon>
        <taxon>Alphaproteobacteria</taxon>
        <taxon>Acetobacterales</taxon>
        <taxon>Acetobacteraceae</taxon>
        <taxon>Saccharibacter</taxon>
    </lineage>
</organism>
<dbReference type="Gene3D" id="3.60.20.40">
    <property type="match status" value="1"/>
</dbReference>
<dbReference type="InterPro" id="IPR043138">
    <property type="entry name" value="GGT_lsub"/>
</dbReference>
<reference evidence="11" key="1">
    <citation type="submission" date="2013-04" db="EMBL/GenBank/DDBJ databases">
        <title>The genome sequencing project of 58 acetic acid bacteria.</title>
        <authorList>
            <person name="Okamoto-Kainuma A."/>
            <person name="Ishikawa M."/>
            <person name="Umino S."/>
            <person name="Koizumi Y."/>
            <person name="Shiwa Y."/>
            <person name="Yoshikawa H."/>
            <person name="Matsutani M."/>
            <person name="Matsushita K."/>
        </authorList>
    </citation>
    <scope>NUCLEOTIDE SEQUENCE</scope>
    <source>
        <strain evidence="11">DSM 15669</strain>
    </source>
</reference>
<dbReference type="Gene3D" id="1.10.246.130">
    <property type="match status" value="1"/>
</dbReference>
<dbReference type="Proteomes" id="UP001062901">
    <property type="component" value="Unassembled WGS sequence"/>
</dbReference>
<dbReference type="Pfam" id="PF01019">
    <property type="entry name" value="G_glu_transpept"/>
    <property type="match status" value="1"/>
</dbReference>
<keyword evidence="9" id="KW-0317">Glutathione biosynthesis</keyword>
<name>A0ABQ0P0T1_9PROT</name>
<evidence type="ECO:0000313" key="12">
    <source>
        <dbReference type="Proteomes" id="UP001062901"/>
    </source>
</evidence>
<evidence type="ECO:0000256" key="4">
    <source>
        <dbReference type="ARBA" id="ARBA00022679"/>
    </source>
</evidence>
<feature type="region of interest" description="Disordered" evidence="10">
    <location>
        <begin position="375"/>
        <end position="394"/>
    </location>
</feature>
<dbReference type="SUPFAM" id="SSF56235">
    <property type="entry name" value="N-terminal nucleophile aminohydrolases (Ntn hydrolases)"/>
    <property type="match status" value="1"/>
</dbReference>
<keyword evidence="12" id="KW-1185">Reference proteome</keyword>
<sequence length="590" mass="62135">MCGLSGTGGVALAASLSAAHDPLAYGPDNVRPGVLASAPHGMVVSAQHLASEAGARVLKQGGNAADAAVATGYALAVVYPAAGNLGGGGFMTLRPAHGKTVFIDFRERASERATATMYLDASGHVVPGQSTQGWKAVAVPGTVAGLEGVRQRWGRLSRAQDMAPAIELARNGFTLEEGDVELLNTSTGYFRHSPEARSIFLRPDGSSLQVGDRLVQPHLAQSLALIARDGEDAFYAGPIGDEILRASQESGGILSKADLLTYRIRLMEPLRCSYRGYLIETAPPPSGGGVALCEMLTILSGDDLGRLGLHTAPAVQREIEAMRHAYSDRRDLGDPAFVQNPVAHFLDPQYAQQVREAIPRDRALSSAQLQVGVALPQSEQKAGATPSSEKHETTQFSVVDRDGMAVSTTYTLDGWFGAGVMGGRTGIWMNDEMDDFAIKPGEPNMFGIVGSEANAIAPGKTPLSSMAPSVVSKDGHVVLVLGSPGGSRIPTIILSALTGMVDYGLDLRQAVDLPRLHEQWMPDGVEMEEGALSDAVRQTLTHEGYHFVPHRPWGIAEDIVIGSPRLSGPPTGRVYGVADPRHPGGGAVGQ</sequence>
<keyword evidence="4 9" id="KW-0808">Transferase</keyword>
<dbReference type="InterPro" id="IPR051792">
    <property type="entry name" value="GGT_bact"/>
</dbReference>
<comment type="subunit">
    <text evidence="9">This enzyme consists of two polypeptide chains, which are synthesized in precursor form from a single polypeptide.</text>
</comment>
<keyword evidence="6 9" id="KW-0865">Zymogen</keyword>
<comment type="pathway">
    <text evidence="9">Sulfur metabolism; glutathione metabolism.</text>
</comment>
<evidence type="ECO:0000256" key="9">
    <source>
        <dbReference type="RuleBase" id="RU368036"/>
    </source>
</evidence>
<keyword evidence="7 9" id="KW-0012">Acyltransferase</keyword>
<evidence type="ECO:0000256" key="8">
    <source>
        <dbReference type="ARBA" id="ARBA00047417"/>
    </source>
</evidence>
<comment type="catalytic activity">
    <reaction evidence="8 9">
        <text>an N-terminal (5-L-glutamyl)-[peptide] + an alpha-amino acid = 5-L-glutamyl amino acid + an N-terminal L-alpha-aminoacyl-[peptide]</text>
        <dbReference type="Rhea" id="RHEA:23904"/>
        <dbReference type="Rhea" id="RHEA-COMP:9780"/>
        <dbReference type="Rhea" id="RHEA-COMP:9795"/>
        <dbReference type="ChEBI" id="CHEBI:77644"/>
        <dbReference type="ChEBI" id="CHEBI:78597"/>
        <dbReference type="ChEBI" id="CHEBI:78599"/>
        <dbReference type="ChEBI" id="CHEBI:78608"/>
        <dbReference type="EC" id="2.3.2.2"/>
    </reaction>
</comment>
<dbReference type="EMBL" id="BAQD01000124">
    <property type="protein sequence ID" value="GBQ08558.1"/>
    <property type="molecule type" value="Genomic_DNA"/>
</dbReference>
<comment type="catalytic activity">
    <reaction evidence="2 9">
        <text>glutathione + H2O = L-cysteinylglycine + L-glutamate</text>
        <dbReference type="Rhea" id="RHEA:28807"/>
        <dbReference type="ChEBI" id="CHEBI:15377"/>
        <dbReference type="ChEBI" id="CHEBI:29985"/>
        <dbReference type="ChEBI" id="CHEBI:57925"/>
        <dbReference type="ChEBI" id="CHEBI:61694"/>
        <dbReference type="EC" id="3.4.19.13"/>
    </reaction>
</comment>
<dbReference type="PRINTS" id="PR01210">
    <property type="entry name" value="GGTRANSPTASE"/>
</dbReference>
<evidence type="ECO:0000256" key="7">
    <source>
        <dbReference type="ARBA" id="ARBA00023315"/>
    </source>
</evidence>
<protein>
    <recommendedName>
        <fullName evidence="9">Glutathione hydrolase proenzyme</fullName>
        <ecNumber evidence="9">2.3.2.2</ecNumber>
        <ecNumber evidence="9">3.4.19.13</ecNumber>
    </recommendedName>
    <component>
        <recommendedName>
            <fullName evidence="9">Glutathione hydrolase large chain</fullName>
        </recommendedName>
    </component>
    <component>
        <recommendedName>
            <fullName evidence="9">Glutathione hydrolase small chain</fullName>
        </recommendedName>
    </component>
</protein>
<keyword evidence="5 9" id="KW-0378">Hydrolase</keyword>
<comment type="similarity">
    <text evidence="3 9">Belongs to the gamma-glutamyltransferase family.</text>
</comment>
<evidence type="ECO:0000256" key="10">
    <source>
        <dbReference type="SAM" id="MobiDB-lite"/>
    </source>
</evidence>
<dbReference type="InterPro" id="IPR000101">
    <property type="entry name" value="GGT_peptidase"/>
</dbReference>
<evidence type="ECO:0000256" key="5">
    <source>
        <dbReference type="ARBA" id="ARBA00022801"/>
    </source>
</evidence>
<dbReference type="PANTHER" id="PTHR43199">
    <property type="entry name" value="GLUTATHIONE HYDROLASE"/>
    <property type="match status" value="1"/>
</dbReference>
<dbReference type="InterPro" id="IPR043137">
    <property type="entry name" value="GGT_ssub_C"/>
</dbReference>
<dbReference type="NCBIfam" id="TIGR00066">
    <property type="entry name" value="g_glut_trans"/>
    <property type="match status" value="1"/>
</dbReference>
<evidence type="ECO:0000256" key="3">
    <source>
        <dbReference type="ARBA" id="ARBA00009381"/>
    </source>
</evidence>
<gene>
    <name evidence="11" type="ORF">AA15669_1812</name>
</gene>
<dbReference type="EC" id="2.3.2.2" evidence="9"/>
<comment type="catalytic activity">
    <reaction evidence="1 9">
        <text>an S-substituted glutathione + H2O = an S-substituted L-cysteinylglycine + L-glutamate</text>
        <dbReference type="Rhea" id="RHEA:59468"/>
        <dbReference type="ChEBI" id="CHEBI:15377"/>
        <dbReference type="ChEBI" id="CHEBI:29985"/>
        <dbReference type="ChEBI" id="CHEBI:90779"/>
        <dbReference type="ChEBI" id="CHEBI:143103"/>
        <dbReference type="EC" id="3.4.19.13"/>
    </reaction>
</comment>
<evidence type="ECO:0000256" key="1">
    <source>
        <dbReference type="ARBA" id="ARBA00001049"/>
    </source>
</evidence>
<dbReference type="InterPro" id="IPR029055">
    <property type="entry name" value="Ntn_hydrolases_N"/>
</dbReference>
<comment type="PTM">
    <text evidence="9">Cleaved by autocatalysis into a large and a small subunit.</text>
</comment>
<evidence type="ECO:0000313" key="11">
    <source>
        <dbReference type="EMBL" id="GBQ08558.1"/>
    </source>
</evidence>
<accession>A0ABQ0P0T1</accession>